<accession>A0A1B6HYK4</accession>
<dbReference type="AlphaFoldDB" id="A0A1B6HYK4"/>
<evidence type="ECO:0000313" key="2">
    <source>
        <dbReference type="EMBL" id="JAS79771.1"/>
    </source>
</evidence>
<dbReference type="Gene3D" id="1.10.8.10">
    <property type="entry name" value="DNA helicase RuvA subunit, C-terminal domain"/>
    <property type="match status" value="1"/>
</dbReference>
<proteinExistence type="predicted"/>
<feature type="non-terminal residue" evidence="2">
    <location>
        <position position="118"/>
    </location>
</feature>
<protein>
    <recommendedName>
        <fullName evidence="1">UBA domain-containing protein</fullName>
    </recommendedName>
</protein>
<dbReference type="SUPFAM" id="SSF46934">
    <property type="entry name" value="UBA-like"/>
    <property type="match status" value="1"/>
</dbReference>
<dbReference type="Pfam" id="PF00627">
    <property type="entry name" value="UBA"/>
    <property type="match status" value="1"/>
</dbReference>
<dbReference type="EMBL" id="GECU01027935">
    <property type="protein sequence ID" value="JAS79771.1"/>
    <property type="molecule type" value="Transcribed_RNA"/>
</dbReference>
<organism evidence="2">
    <name type="scientific">Homalodisca liturata</name>
    <dbReference type="NCBI Taxonomy" id="320908"/>
    <lineage>
        <taxon>Eukaryota</taxon>
        <taxon>Metazoa</taxon>
        <taxon>Ecdysozoa</taxon>
        <taxon>Arthropoda</taxon>
        <taxon>Hexapoda</taxon>
        <taxon>Insecta</taxon>
        <taxon>Pterygota</taxon>
        <taxon>Neoptera</taxon>
        <taxon>Paraneoptera</taxon>
        <taxon>Hemiptera</taxon>
        <taxon>Auchenorrhyncha</taxon>
        <taxon>Membracoidea</taxon>
        <taxon>Cicadellidae</taxon>
        <taxon>Cicadellinae</taxon>
        <taxon>Proconiini</taxon>
        <taxon>Homalodisca</taxon>
    </lineage>
</organism>
<dbReference type="PROSITE" id="PS50030">
    <property type="entry name" value="UBA"/>
    <property type="match status" value="1"/>
</dbReference>
<sequence length="118" mass="13273">MMNSQMNSPMMNSQMGSPMMNPYMANPYMMNPYMMSPHAMHNYQNMQAPPPNGPCFHGFYPLKDVNGEKVPQSASDVYAEKLKSLTDMGFPDRDANLNALIQAKGDLYEAIEILTKSQ</sequence>
<feature type="domain" description="UBA" evidence="1">
    <location>
        <begin position="76"/>
        <end position="117"/>
    </location>
</feature>
<gene>
    <name evidence="2" type="ORF">g.6608</name>
</gene>
<dbReference type="SMART" id="SM00165">
    <property type="entry name" value="UBA"/>
    <property type="match status" value="1"/>
</dbReference>
<dbReference type="InterPro" id="IPR009060">
    <property type="entry name" value="UBA-like_sf"/>
</dbReference>
<evidence type="ECO:0000259" key="1">
    <source>
        <dbReference type="PROSITE" id="PS50030"/>
    </source>
</evidence>
<dbReference type="InterPro" id="IPR015940">
    <property type="entry name" value="UBA"/>
</dbReference>
<name>A0A1B6HYK4_9HEMI</name>
<reference evidence="2" key="1">
    <citation type="submission" date="2015-11" db="EMBL/GenBank/DDBJ databases">
        <title>De novo transcriptome assembly of four potential Pierce s Disease insect vectors from Arizona vineyards.</title>
        <authorList>
            <person name="Tassone E.E."/>
        </authorList>
    </citation>
    <scope>NUCLEOTIDE SEQUENCE</scope>
</reference>